<dbReference type="Proteomes" id="UP000254337">
    <property type="component" value="Chromosome"/>
</dbReference>
<dbReference type="AlphaFoldDB" id="A0A346AYL4"/>
<dbReference type="EMBL" id="CP029462">
    <property type="protein sequence ID" value="AXL20957.1"/>
    <property type="molecule type" value="Genomic_DNA"/>
</dbReference>
<dbReference type="KEGG" id="meg:DKB62_04915"/>
<gene>
    <name evidence="1" type="ORF">DKB62_04915</name>
</gene>
<protein>
    <submittedName>
        <fullName evidence="1">Uncharacterized protein</fullName>
    </submittedName>
</protein>
<organism evidence="1 2">
    <name type="scientific">Megasphaera stantonii</name>
    <dbReference type="NCBI Taxonomy" id="2144175"/>
    <lineage>
        <taxon>Bacteria</taxon>
        <taxon>Bacillati</taxon>
        <taxon>Bacillota</taxon>
        <taxon>Negativicutes</taxon>
        <taxon>Veillonellales</taxon>
        <taxon>Veillonellaceae</taxon>
        <taxon>Megasphaera</taxon>
    </lineage>
</organism>
<sequence length="65" mass="7813">MGLTEKRDHAFIFLARPSQQRKTPNVLRRQGDLKKRGVFCKNYKKSTCQKSRNMIEYFLSERETF</sequence>
<accession>A0A346AYL4</accession>
<evidence type="ECO:0000313" key="1">
    <source>
        <dbReference type="EMBL" id="AXL20957.1"/>
    </source>
</evidence>
<reference evidence="1 2" key="1">
    <citation type="submission" date="2018-05" db="EMBL/GenBank/DDBJ databases">
        <title>Complete genome sequence of Megasphaera sp. AJH120T, isolated from the ceca of a chicken.</title>
        <authorList>
            <person name="Maki J."/>
            <person name="Looft T."/>
        </authorList>
    </citation>
    <scope>NUCLEOTIDE SEQUENCE [LARGE SCALE GENOMIC DNA]</scope>
    <source>
        <strain evidence="1 2">AJH120</strain>
    </source>
</reference>
<proteinExistence type="predicted"/>
<name>A0A346AYL4_9FIRM</name>
<keyword evidence="2" id="KW-1185">Reference proteome</keyword>
<evidence type="ECO:0000313" key="2">
    <source>
        <dbReference type="Proteomes" id="UP000254337"/>
    </source>
</evidence>